<dbReference type="EMBL" id="BAAABU010000006">
    <property type="protein sequence ID" value="GAA0233339.1"/>
    <property type="molecule type" value="Genomic_DNA"/>
</dbReference>
<evidence type="ECO:0000259" key="5">
    <source>
        <dbReference type="Pfam" id="PF18085"/>
    </source>
</evidence>
<evidence type="ECO:0000256" key="3">
    <source>
        <dbReference type="ARBA" id="ARBA00022777"/>
    </source>
</evidence>
<gene>
    <name evidence="6" type="ORF">GCM10010492_35240</name>
</gene>
<proteinExistence type="predicted"/>
<evidence type="ECO:0000256" key="4">
    <source>
        <dbReference type="ARBA" id="ARBA00022840"/>
    </source>
</evidence>
<protein>
    <recommendedName>
        <fullName evidence="5">Maltokinase N-terminal cap domain-containing protein</fullName>
    </recommendedName>
</protein>
<name>A0ABN0TYN7_9PSEU</name>
<organism evidence="6 7">
    <name type="scientific">Saccharothrix mutabilis subsp. mutabilis</name>
    <dbReference type="NCBI Taxonomy" id="66855"/>
    <lineage>
        <taxon>Bacteria</taxon>
        <taxon>Bacillati</taxon>
        <taxon>Actinomycetota</taxon>
        <taxon>Actinomycetes</taxon>
        <taxon>Pseudonocardiales</taxon>
        <taxon>Pseudonocardiaceae</taxon>
        <taxon>Saccharothrix</taxon>
    </lineage>
</organism>
<keyword evidence="7" id="KW-1185">Reference proteome</keyword>
<reference evidence="6 7" key="1">
    <citation type="journal article" date="2019" name="Int. J. Syst. Evol. Microbiol.">
        <title>The Global Catalogue of Microorganisms (GCM) 10K type strain sequencing project: providing services to taxonomists for standard genome sequencing and annotation.</title>
        <authorList>
            <consortium name="The Broad Institute Genomics Platform"/>
            <consortium name="The Broad Institute Genome Sequencing Center for Infectious Disease"/>
            <person name="Wu L."/>
            <person name="Ma J."/>
        </authorList>
    </citation>
    <scope>NUCLEOTIDE SEQUENCE [LARGE SCALE GENOMIC DNA]</scope>
    <source>
        <strain evidence="6 7">JCM 3380</strain>
    </source>
</reference>
<accession>A0ABN0TYN7</accession>
<evidence type="ECO:0000256" key="2">
    <source>
        <dbReference type="ARBA" id="ARBA00022741"/>
    </source>
</evidence>
<evidence type="ECO:0000313" key="7">
    <source>
        <dbReference type="Proteomes" id="UP001500416"/>
    </source>
</evidence>
<dbReference type="Pfam" id="PF18085">
    <property type="entry name" value="Mak_N_cap"/>
    <property type="match status" value="1"/>
</dbReference>
<dbReference type="RefSeq" id="WP_343934912.1">
    <property type="nucleotide sequence ID" value="NZ_BAAABU010000006.1"/>
</dbReference>
<evidence type="ECO:0000313" key="6">
    <source>
        <dbReference type="EMBL" id="GAA0233339.1"/>
    </source>
</evidence>
<dbReference type="Proteomes" id="UP001500416">
    <property type="component" value="Unassembled WGS sequence"/>
</dbReference>
<sequence>MAKIHRGATLIPGFREFLPQWVARQPWYRGAGVPALRPIGFYRLEDPDGEVGMEAHLVSDGSDLYHVPLTYRGAALPDVPPEALLATPEHSVLGTRWIYDGQHDPTFRARVLDLVRTGGVSDPADRSGVGPAEARGVARRPLPADGVEVVRVLTPGPPPDAAGVVVGTWRPDGPDGEPVTGCLAVVGT</sequence>
<keyword evidence="1" id="KW-0808">Transferase</keyword>
<dbReference type="InterPro" id="IPR040999">
    <property type="entry name" value="Mak_N_cap"/>
</dbReference>
<comment type="caution">
    <text evidence="6">The sequence shown here is derived from an EMBL/GenBank/DDBJ whole genome shotgun (WGS) entry which is preliminary data.</text>
</comment>
<keyword evidence="2" id="KW-0547">Nucleotide-binding</keyword>
<evidence type="ECO:0000256" key="1">
    <source>
        <dbReference type="ARBA" id="ARBA00022679"/>
    </source>
</evidence>
<keyword evidence="3" id="KW-0418">Kinase</keyword>
<keyword evidence="4" id="KW-0067">ATP-binding</keyword>
<feature type="domain" description="Maltokinase N-terminal cap" evidence="5">
    <location>
        <begin position="21"/>
        <end position="104"/>
    </location>
</feature>